<dbReference type="PROSITE" id="PS51898">
    <property type="entry name" value="TYR_RECOMBINASE"/>
    <property type="match status" value="1"/>
</dbReference>
<proteinExistence type="inferred from homology"/>
<evidence type="ECO:0000256" key="2">
    <source>
        <dbReference type="ARBA" id="ARBA00022908"/>
    </source>
</evidence>
<dbReference type="Gene3D" id="3.30.160.390">
    <property type="entry name" value="Integrase, DNA-binding domain"/>
    <property type="match status" value="1"/>
</dbReference>
<dbReference type="SUPFAM" id="SSF56349">
    <property type="entry name" value="DNA breaking-rejoining enzymes"/>
    <property type="match status" value="1"/>
</dbReference>
<reference evidence="5" key="1">
    <citation type="journal article" date="2020" name="Science">
        <title>Unexpected conservation and global transmission of agrobacterial virulence plasmids.</title>
        <authorList>
            <person name="Weisberg A.J."/>
            <person name="Davis E.W. 2nd"/>
            <person name="Tabima J."/>
            <person name="Belcher M.S."/>
            <person name="Miller M."/>
            <person name="Kuo C.H."/>
            <person name="Loper J.E."/>
            <person name="Grunwald N.J."/>
            <person name="Putnam M.L."/>
            <person name="Chang J.H."/>
        </authorList>
    </citation>
    <scope>NUCLEOTIDE SEQUENCE</scope>
    <source>
        <strain evidence="5">17-1853-1a</strain>
    </source>
</reference>
<keyword evidence="4" id="KW-0233">DNA recombination</keyword>
<protein>
    <submittedName>
        <fullName evidence="5">Integrase arm-type DNA-binding domain-containing protein</fullName>
    </submittedName>
</protein>
<dbReference type="InterPro" id="IPR025166">
    <property type="entry name" value="Integrase_DNA_bind_dom"/>
</dbReference>
<dbReference type="InterPro" id="IPR010998">
    <property type="entry name" value="Integrase_recombinase_N"/>
</dbReference>
<dbReference type="Pfam" id="PF13356">
    <property type="entry name" value="Arm-DNA-bind_3"/>
    <property type="match status" value="1"/>
</dbReference>
<sequence>MARNLLTETKIKKLSGAGIYCDGDGLFLRIRDTGSRSWVFVWRRKDPRTGKIKRHERGLGGYDSGTAPVSLSLAREKAAELRDDLARGRNVSDQTKTFKDIMDIVIDNKSAGLKGEASKSQWAMTLREYAKPLHDLPLSAITTADVVNCLTPIWTKVETANRTRSRISAVWQHGKANGMCSGDDPADKKVIEILMPNRTKRIVKNHAALDYRSAPEAIKALRKSKGTAARAVEFLALSAVRFSEALNAPFGEFDIKEKLWTIPAERMKAGVPHIVPLTPRMIEIIEERRDIATCDFLFEGHKGGQPVTGVAMTKALRLASGDKVATLHGLRSMFRDWAGNETSHARETAEECLAHLVGNKVERAYRRSTAMDKRRALMTDWAVYLEG</sequence>
<gene>
    <name evidence="5" type="ORF">G6M46_03235</name>
</gene>
<organism evidence="5 6">
    <name type="scientific">Agrobacterium tumefaciens</name>
    <dbReference type="NCBI Taxonomy" id="358"/>
    <lineage>
        <taxon>Bacteria</taxon>
        <taxon>Pseudomonadati</taxon>
        <taxon>Pseudomonadota</taxon>
        <taxon>Alphaproteobacteria</taxon>
        <taxon>Hyphomicrobiales</taxon>
        <taxon>Rhizobiaceae</taxon>
        <taxon>Rhizobium/Agrobacterium group</taxon>
        <taxon>Agrobacterium</taxon>
        <taxon>Agrobacterium tumefaciens complex</taxon>
    </lineage>
</organism>
<evidence type="ECO:0000256" key="3">
    <source>
        <dbReference type="ARBA" id="ARBA00023125"/>
    </source>
</evidence>
<dbReference type="Pfam" id="PF00589">
    <property type="entry name" value="Phage_integrase"/>
    <property type="match status" value="1"/>
</dbReference>
<dbReference type="GO" id="GO:0003677">
    <property type="term" value="F:DNA binding"/>
    <property type="evidence" value="ECO:0007669"/>
    <property type="project" value="UniProtKB-KW"/>
</dbReference>
<dbReference type="InterPro" id="IPR050808">
    <property type="entry name" value="Phage_Integrase"/>
</dbReference>
<dbReference type="InterPro" id="IPR002104">
    <property type="entry name" value="Integrase_catalytic"/>
</dbReference>
<comment type="caution">
    <text evidence="5">The sequence shown here is derived from an EMBL/GenBank/DDBJ whole genome shotgun (WGS) entry which is preliminary data.</text>
</comment>
<accession>A0A1B9UA04</accession>
<keyword evidence="2" id="KW-0229">DNA integration</keyword>
<evidence type="ECO:0000256" key="1">
    <source>
        <dbReference type="ARBA" id="ARBA00008857"/>
    </source>
</evidence>
<comment type="similarity">
    <text evidence="1">Belongs to the 'phage' integrase family.</text>
</comment>
<dbReference type="InterPro" id="IPR038488">
    <property type="entry name" value="Integrase_DNA-bd_sf"/>
</dbReference>
<dbReference type="RefSeq" id="WP_065658097.1">
    <property type="nucleotide sequence ID" value="NZ_CP115924.1"/>
</dbReference>
<dbReference type="CDD" id="cd00801">
    <property type="entry name" value="INT_P4_C"/>
    <property type="match status" value="1"/>
</dbReference>
<dbReference type="GO" id="GO:0015074">
    <property type="term" value="P:DNA integration"/>
    <property type="evidence" value="ECO:0007669"/>
    <property type="project" value="UniProtKB-KW"/>
</dbReference>
<dbReference type="Gene3D" id="1.10.443.10">
    <property type="entry name" value="Intergrase catalytic core"/>
    <property type="match status" value="1"/>
</dbReference>
<dbReference type="InterPro" id="IPR013762">
    <property type="entry name" value="Integrase-like_cat_sf"/>
</dbReference>
<dbReference type="Pfam" id="PF22022">
    <property type="entry name" value="Phage_int_M"/>
    <property type="match status" value="1"/>
</dbReference>
<dbReference type="PANTHER" id="PTHR30629:SF2">
    <property type="entry name" value="PROPHAGE INTEGRASE INTS-RELATED"/>
    <property type="match status" value="1"/>
</dbReference>
<dbReference type="InterPro" id="IPR011010">
    <property type="entry name" value="DNA_brk_join_enz"/>
</dbReference>
<evidence type="ECO:0000313" key="6">
    <source>
        <dbReference type="Proteomes" id="UP000702952"/>
    </source>
</evidence>
<dbReference type="PANTHER" id="PTHR30629">
    <property type="entry name" value="PROPHAGE INTEGRASE"/>
    <property type="match status" value="1"/>
</dbReference>
<dbReference type="GO" id="GO:0006310">
    <property type="term" value="P:DNA recombination"/>
    <property type="evidence" value="ECO:0007669"/>
    <property type="project" value="UniProtKB-KW"/>
</dbReference>
<keyword evidence="3 5" id="KW-0238">DNA-binding</keyword>
<dbReference type="InterPro" id="IPR053876">
    <property type="entry name" value="Phage_int_M"/>
</dbReference>
<evidence type="ECO:0000256" key="4">
    <source>
        <dbReference type="ARBA" id="ARBA00023172"/>
    </source>
</evidence>
<dbReference type="Proteomes" id="UP000702952">
    <property type="component" value="Unassembled WGS sequence"/>
</dbReference>
<dbReference type="Gene3D" id="1.10.150.130">
    <property type="match status" value="1"/>
</dbReference>
<dbReference type="AlphaFoldDB" id="A0A1B9UA04"/>
<name>A0A1B9UA04_AGRTU</name>
<evidence type="ECO:0000313" key="5">
    <source>
        <dbReference type="EMBL" id="NTC27171.1"/>
    </source>
</evidence>
<dbReference type="EMBL" id="JAAMAY010000005">
    <property type="protein sequence ID" value="NTC27171.1"/>
    <property type="molecule type" value="Genomic_DNA"/>
</dbReference>